<sequence length="79" mass="8198">MADVGFRAFAVAEGRRLGLAGWVRNCEDGSVELLAQGPAPAVGEFLRVIGRGPAAARVDQLEVDDVATSDRLSPFTAAG</sequence>
<dbReference type="Gene3D" id="3.30.70.100">
    <property type="match status" value="1"/>
</dbReference>
<accession>T0ZFL4</accession>
<feature type="domain" description="Acylphosphatase-like" evidence="1">
    <location>
        <begin position="1"/>
        <end position="79"/>
    </location>
</feature>
<dbReference type="PANTHER" id="PTHR47268">
    <property type="entry name" value="ACYLPHOSPHATASE"/>
    <property type="match status" value="1"/>
</dbReference>
<name>T0ZFL4_9ZZZZ</name>
<reference evidence="2" key="2">
    <citation type="journal article" date="2014" name="ISME J.">
        <title>Microbial stratification in low pH oxic and suboxic macroscopic growths along an acid mine drainage.</title>
        <authorList>
            <person name="Mendez-Garcia C."/>
            <person name="Mesa V."/>
            <person name="Sprenger R.R."/>
            <person name="Richter M."/>
            <person name="Diez M.S."/>
            <person name="Solano J."/>
            <person name="Bargiela R."/>
            <person name="Golyshina O.V."/>
            <person name="Manteca A."/>
            <person name="Ramos J.L."/>
            <person name="Gallego J.R."/>
            <person name="Llorente I."/>
            <person name="Martins Dos Santos V.A."/>
            <person name="Jensen O.N."/>
            <person name="Pelaez A.I."/>
            <person name="Sanchez J."/>
            <person name="Ferrer M."/>
        </authorList>
    </citation>
    <scope>NUCLEOTIDE SEQUENCE</scope>
</reference>
<reference evidence="2" key="1">
    <citation type="submission" date="2013-08" db="EMBL/GenBank/DDBJ databases">
        <authorList>
            <person name="Mendez C."/>
            <person name="Richter M."/>
            <person name="Ferrer M."/>
            <person name="Sanchez J."/>
        </authorList>
    </citation>
    <scope>NUCLEOTIDE SEQUENCE</scope>
</reference>
<dbReference type="InterPro" id="IPR017968">
    <property type="entry name" value="Acylphosphatase_CS"/>
</dbReference>
<dbReference type="SUPFAM" id="SSF54975">
    <property type="entry name" value="Acylphosphatase/BLUF domain-like"/>
    <property type="match status" value="1"/>
</dbReference>
<dbReference type="EMBL" id="AUZY01012807">
    <property type="protein sequence ID" value="EQD27674.1"/>
    <property type="molecule type" value="Genomic_DNA"/>
</dbReference>
<dbReference type="AlphaFoldDB" id="T0ZFL4"/>
<dbReference type="InterPro" id="IPR036046">
    <property type="entry name" value="Acylphosphatase-like_dom_sf"/>
</dbReference>
<comment type="caution">
    <text evidence="2">The sequence shown here is derived from an EMBL/GenBank/DDBJ whole genome shotgun (WGS) entry which is preliminary data.</text>
</comment>
<gene>
    <name evidence="2" type="ORF">B1B_19070</name>
</gene>
<dbReference type="EC" id="3.6.1.7" evidence="2"/>
<dbReference type="PROSITE" id="PS00151">
    <property type="entry name" value="ACYLPHOSPHATASE_2"/>
    <property type="match status" value="1"/>
</dbReference>
<dbReference type="PROSITE" id="PS51160">
    <property type="entry name" value="ACYLPHOSPHATASE_3"/>
    <property type="match status" value="1"/>
</dbReference>
<proteinExistence type="predicted"/>
<evidence type="ECO:0000259" key="1">
    <source>
        <dbReference type="PROSITE" id="PS51160"/>
    </source>
</evidence>
<dbReference type="PANTHER" id="PTHR47268:SF4">
    <property type="entry name" value="ACYLPHOSPHATASE"/>
    <property type="match status" value="1"/>
</dbReference>
<dbReference type="GO" id="GO:0003998">
    <property type="term" value="F:acylphosphatase activity"/>
    <property type="evidence" value="ECO:0007669"/>
    <property type="project" value="UniProtKB-EC"/>
</dbReference>
<keyword evidence="2" id="KW-0378">Hydrolase</keyword>
<organism evidence="2">
    <name type="scientific">mine drainage metagenome</name>
    <dbReference type="NCBI Taxonomy" id="410659"/>
    <lineage>
        <taxon>unclassified sequences</taxon>
        <taxon>metagenomes</taxon>
        <taxon>ecological metagenomes</taxon>
    </lineage>
</organism>
<evidence type="ECO:0000313" key="2">
    <source>
        <dbReference type="EMBL" id="EQD27674.1"/>
    </source>
</evidence>
<dbReference type="InterPro" id="IPR020456">
    <property type="entry name" value="Acylphosphatase"/>
</dbReference>
<protein>
    <submittedName>
        <fullName evidence="2">Acylphosphatase domain protein</fullName>
        <ecNumber evidence="2">3.6.1.7</ecNumber>
    </submittedName>
</protein>
<dbReference type="Pfam" id="PF00708">
    <property type="entry name" value="Acylphosphatase"/>
    <property type="match status" value="1"/>
</dbReference>
<dbReference type="InterPro" id="IPR001792">
    <property type="entry name" value="Acylphosphatase-like_dom"/>
</dbReference>